<dbReference type="PANTHER" id="PTHR46539:SF13">
    <property type="entry name" value="RING-TYPE DOMAIN-CONTAINING PROTEIN"/>
    <property type="match status" value="1"/>
</dbReference>
<keyword evidence="14" id="KW-1185">Reference proteome</keyword>
<organism evidence="13 14">
    <name type="scientific">Gossypium raimondii</name>
    <name type="common">Peruvian cotton</name>
    <name type="synonym">Gossypium klotzschianum subsp. raimondii</name>
    <dbReference type="NCBI Taxonomy" id="29730"/>
    <lineage>
        <taxon>Eukaryota</taxon>
        <taxon>Viridiplantae</taxon>
        <taxon>Streptophyta</taxon>
        <taxon>Embryophyta</taxon>
        <taxon>Tracheophyta</taxon>
        <taxon>Spermatophyta</taxon>
        <taxon>Magnoliopsida</taxon>
        <taxon>eudicotyledons</taxon>
        <taxon>Gunneridae</taxon>
        <taxon>Pentapetalae</taxon>
        <taxon>rosids</taxon>
        <taxon>malvids</taxon>
        <taxon>Malvales</taxon>
        <taxon>Malvaceae</taxon>
        <taxon>Malvoideae</taxon>
        <taxon>Gossypium</taxon>
    </lineage>
</organism>
<dbReference type="EMBL" id="CM001744">
    <property type="protein sequence ID" value="KJB29563.1"/>
    <property type="molecule type" value="Genomic_DNA"/>
</dbReference>
<dbReference type="GO" id="GO:0061630">
    <property type="term" value="F:ubiquitin protein ligase activity"/>
    <property type="evidence" value="ECO:0007669"/>
    <property type="project" value="UniProtKB-EC"/>
</dbReference>
<protein>
    <recommendedName>
        <fullName evidence="3">RING-type E3 ubiquitin transferase</fullName>
        <ecNumber evidence="3">2.3.2.27</ecNumber>
    </recommendedName>
</protein>
<evidence type="ECO:0000256" key="9">
    <source>
        <dbReference type="ARBA" id="ARBA00023136"/>
    </source>
</evidence>
<evidence type="ECO:0000256" key="4">
    <source>
        <dbReference type="ARBA" id="ARBA00022692"/>
    </source>
</evidence>
<evidence type="ECO:0000259" key="12">
    <source>
        <dbReference type="Pfam" id="PF13639"/>
    </source>
</evidence>
<dbReference type="Gramene" id="KJB29563">
    <property type="protein sequence ID" value="KJB29563"/>
    <property type="gene ID" value="B456_005G107600"/>
</dbReference>
<evidence type="ECO:0000256" key="3">
    <source>
        <dbReference type="ARBA" id="ARBA00012483"/>
    </source>
</evidence>
<feature type="transmembrane region" description="Helical" evidence="11">
    <location>
        <begin position="6"/>
        <end position="26"/>
    </location>
</feature>
<feature type="domain" description="RING-type" evidence="12">
    <location>
        <begin position="50"/>
        <end position="79"/>
    </location>
</feature>
<dbReference type="Proteomes" id="UP000032304">
    <property type="component" value="Chromosome 5"/>
</dbReference>
<evidence type="ECO:0000256" key="11">
    <source>
        <dbReference type="SAM" id="Phobius"/>
    </source>
</evidence>
<reference evidence="13 14" key="1">
    <citation type="journal article" date="2012" name="Nature">
        <title>Repeated polyploidization of Gossypium genomes and the evolution of spinnable cotton fibres.</title>
        <authorList>
            <person name="Paterson A.H."/>
            <person name="Wendel J.F."/>
            <person name="Gundlach H."/>
            <person name="Guo H."/>
            <person name="Jenkins J."/>
            <person name="Jin D."/>
            <person name="Llewellyn D."/>
            <person name="Showmaker K.C."/>
            <person name="Shu S."/>
            <person name="Udall J."/>
            <person name="Yoo M.J."/>
            <person name="Byers R."/>
            <person name="Chen W."/>
            <person name="Doron-Faigenboim A."/>
            <person name="Duke M.V."/>
            <person name="Gong L."/>
            <person name="Grimwood J."/>
            <person name="Grover C."/>
            <person name="Grupp K."/>
            <person name="Hu G."/>
            <person name="Lee T.H."/>
            <person name="Li J."/>
            <person name="Lin L."/>
            <person name="Liu T."/>
            <person name="Marler B.S."/>
            <person name="Page J.T."/>
            <person name="Roberts A.W."/>
            <person name="Romanel E."/>
            <person name="Sanders W.S."/>
            <person name="Szadkowski E."/>
            <person name="Tan X."/>
            <person name="Tang H."/>
            <person name="Xu C."/>
            <person name="Wang J."/>
            <person name="Wang Z."/>
            <person name="Zhang D."/>
            <person name="Zhang L."/>
            <person name="Ashrafi H."/>
            <person name="Bedon F."/>
            <person name="Bowers J.E."/>
            <person name="Brubaker C.L."/>
            <person name="Chee P.W."/>
            <person name="Das S."/>
            <person name="Gingle A.R."/>
            <person name="Haigler C.H."/>
            <person name="Harker D."/>
            <person name="Hoffmann L.V."/>
            <person name="Hovav R."/>
            <person name="Jones D.C."/>
            <person name="Lemke C."/>
            <person name="Mansoor S."/>
            <person name="ur Rahman M."/>
            <person name="Rainville L.N."/>
            <person name="Rambani A."/>
            <person name="Reddy U.K."/>
            <person name="Rong J.K."/>
            <person name="Saranga Y."/>
            <person name="Scheffler B.E."/>
            <person name="Scheffler J.A."/>
            <person name="Stelly D.M."/>
            <person name="Triplett B.A."/>
            <person name="Van Deynze A."/>
            <person name="Vaslin M.F."/>
            <person name="Waghmare V.N."/>
            <person name="Walford S.A."/>
            <person name="Wright R.J."/>
            <person name="Zaki E.A."/>
            <person name="Zhang T."/>
            <person name="Dennis E.S."/>
            <person name="Mayer K.F."/>
            <person name="Peterson D.G."/>
            <person name="Rokhsar D.S."/>
            <person name="Wang X."/>
            <person name="Schmutz J."/>
        </authorList>
    </citation>
    <scope>NUCLEOTIDE SEQUENCE [LARGE SCALE GENOMIC DNA]</scope>
</reference>
<proteinExistence type="inferred from homology"/>
<dbReference type="GO" id="GO:0016020">
    <property type="term" value="C:membrane"/>
    <property type="evidence" value="ECO:0007669"/>
    <property type="project" value="UniProtKB-SubCell"/>
</dbReference>
<keyword evidence="7" id="KW-0862">Zinc</keyword>
<evidence type="ECO:0000256" key="8">
    <source>
        <dbReference type="ARBA" id="ARBA00022989"/>
    </source>
</evidence>
<sequence>MLPSLPSPFLGITILVMIYLVIFYLLSNDKESSKEDNESGLSMEEIEQLPRILPVCSHIFHTQCIDLWFLRRNICPNCRSPFKPVDNNIV</sequence>
<evidence type="ECO:0000313" key="13">
    <source>
        <dbReference type="EMBL" id="KJB29563.1"/>
    </source>
</evidence>
<accession>A0A0D2PR40</accession>
<evidence type="ECO:0000256" key="7">
    <source>
        <dbReference type="ARBA" id="ARBA00022833"/>
    </source>
</evidence>
<evidence type="ECO:0000256" key="1">
    <source>
        <dbReference type="ARBA" id="ARBA00000900"/>
    </source>
</evidence>
<evidence type="ECO:0000256" key="6">
    <source>
        <dbReference type="ARBA" id="ARBA00022771"/>
    </source>
</evidence>
<keyword evidence="4 11" id="KW-0812">Transmembrane</keyword>
<comment type="catalytic activity">
    <reaction evidence="1">
        <text>S-ubiquitinyl-[E2 ubiquitin-conjugating enzyme]-L-cysteine + [acceptor protein]-L-lysine = [E2 ubiquitin-conjugating enzyme]-L-cysteine + N(6)-ubiquitinyl-[acceptor protein]-L-lysine.</text>
        <dbReference type="EC" id="2.3.2.27"/>
    </reaction>
</comment>
<keyword evidence="9 11" id="KW-0472">Membrane</keyword>
<gene>
    <name evidence="13" type="ORF">B456_005G107600</name>
</gene>
<evidence type="ECO:0000256" key="10">
    <source>
        <dbReference type="ARBA" id="ARBA00024209"/>
    </source>
</evidence>
<evidence type="ECO:0000313" key="14">
    <source>
        <dbReference type="Proteomes" id="UP000032304"/>
    </source>
</evidence>
<dbReference type="EC" id="2.3.2.27" evidence="3"/>
<comment type="subcellular location">
    <subcellularLocation>
        <location evidence="2">Membrane</location>
    </subcellularLocation>
</comment>
<dbReference type="Gene3D" id="3.30.40.10">
    <property type="entry name" value="Zinc/RING finger domain, C3HC4 (zinc finger)"/>
    <property type="match status" value="1"/>
</dbReference>
<dbReference type="PANTHER" id="PTHR46539">
    <property type="entry name" value="E3 UBIQUITIN-PROTEIN LIGASE ATL42"/>
    <property type="match status" value="1"/>
</dbReference>
<dbReference type="OMA" id="MVICYLV"/>
<evidence type="ECO:0000256" key="5">
    <source>
        <dbReference type="ARBA" id="ARBA00022723"/>
    </source>
</evidence>
<comment type="similarity">
    <text evidence="10">Belongs to the RING-type zinc finger family. ATL subfamily.</text>
</comment>
<evidence type="ECO:0000256" key="2">
    <source>
        <dbReference type="ARBA" id="ARBA00004370"/>
    </source>
</evidence>
<name>A0A0D2PR40_GOSRA</name>
<dbReference type="AlphaFoldDB" id="A0A0D2PR40"/>
<keyword evidence="5" id="KW-0479">Metal-binding</keyword>
<dbReference type="Pfam" id="PF13639">
    <property type="entry name" value="zf-RING_2"/>
    <property type="match status" value="1"/>
</dbReference>
<dbReference type="SUPFAM" id="SSF57850">
    <property type="entry name" value="RING/U-box"/>
    <property type="match status" value="1"/>
</dbReference>
<keyword evidence="8 11" id="KW-1133">Transmembrane helix</keyword>
<dbReference type="InterPro" id="IPR013083">
    <property type="entry name" value="Znf_RING/FYVE/PHD"/>
</dbReference>
<dbReference type="GO" id="GO:0008270">
    <property type="term" value="F:zinc ion binding"/>
    <property type="evidence" value="ECO:0007669"/>
    <property type="project" value="UniProtKB-KW"/>
</dbReference>
<keyword evidence="6" id="KW-0863">Zinc-finger</keyword>
<dbReference type="InterPro" id="IPR001841">
    <property type="entry name" value="Znf_RING"/>
</dbReference>